<dbReference type="GO" id="GO:0015074">
    <property type="term" value="P:DNA integration"/>
    <property type="evidence" value="ECO:0007669"/>
    <property type="project" value="InterPro"/>
</dbReference>
<reference evidence="6" key="1">
    <citation type="submission" date="2020-08" db="EMBL/GenBank/DDBJ databases">
        <title>Lewinella bacteria from marine environments.</title>
        <authorList>
            <person name="Zhong Y."/>
        </authorList>
    </citation>
    <scope>NUCLEOTIDE SEQUENCE</scope>
    <source>
        <strain evidence="6">KCTC 42187</strain>
    </source>
</reference>
<feature type="region of interest" description="Disordered" evidence="1">
    <location>
        <begin position="329"/>
        <end position="354"/>
    </location>
</feature>
<dbReference type="SUPFAM" id="SSF53098">
    <property type="entry name" value="Ribonuclease H-like"/>
    <property type="match status" value="1"/>
</dbReference>
<evidence type="ECO:0000259" key="2">
    <source>
        <dbReference type="PROSITE" id="PS50994"/>
    </source>
</evidence>
<dbReference type="RefSeq" id="WP_187465330.1">
    <property type="nucleotide sequence ID" value="NZ_JACSIT010000058.1"/>
</dbReference>
<organism evidence="6 7">
    <name type="scientific">Neolewinella lacunae</name>
    <dbReference type="NCBI Taxonomy" id="1517758"/>
    <lineage>
        <taxon>Bacteria</taxon>
        <taxon>Pseudomonadati</taxon>
        <taxon>Bacteroidota</taxon>
        <taxon>Saprospiria</taxon>
        <taxon>Saprospirales</taxon>
        <taxon>Lewinellaceae</taxon>
        <taxon>Neolewinella</taxon>
    </lineage>
</organism>
<dbReference type="PANTHER" id="PTHR47515">
    <property type="entry name" value="LOW CALCIUM RESPONSE LOCUS PROTEIN T"/>
    <property type="match status" value="1"/>
</dbReference>
<evidence type="ECO:0000256" key="1">
    <source>
        <dbReference type="SAM" id="MobiDB-lite"/>
    </source>
</evidence>
<name>A0A923PMA2_9BACT</name>
<comment type="caution">
    <text evidence="6">The sequence shown here is derived from an EMBL/GenBank/DDBJ whole genome shotgun (WGS) entry which is preliminary data.</text>
</comment>
<dbReference type="EMBL" id="JACSIT010000114">
    <property type="protein sequence ID" value="MBC6994948.1"/>
    <property type="molecule type" value="Genomic_DNA"/>
</dbReference>
<evidence type="ECO:0000313" key="5">
    <source>
        <dbReference type="EMBL" id="MBC6994948.1"/>
    </source>
</evidence>
<feature type="domain" description="Integrase catalytic" evidence="2">
    <location>
        <begin position="120"/>
        <end position="289"/>
    </location>
</feature>
<evidence type="ECO:0000313" key="6">
    <source>
        <dbReference type="EMBL" id="MBC6995045.1"/>
    </source>
</evidence>
<dbReference type="InterPro" id="IPR012337">
    <property type="entry name" value="RNaseH-like_sf"/>
</dbReference>
<gene>
    <name evidence="3" type="ORF">H9S92_03490</name>
    <name evidence="4" type="ORF">H9S92_12035</name>
    <name evidence="5" type="ORF">H9S92_12285</name>
    <name evidence="6" type="ORF">H9S92_12770</name>
</gene>
<proteinExistence type="predicted"/>
<dbReference type="InterPro" id="IPR025948">
    <property type="entry name" value="HTH-like_dom"/>
</dbReference>
<protein>
    <submittedName>
        <fullName evidence="6">Transposase</fullName>
    </submittedName>
</protein>
<dbReference type="Pfam" id="PF00665">
    <property type="entry name" value="rve"/>
    <property type="match status" value="1"/>
</dbReference>
<keyword evidence="7" id="KW-1185">Reference proteome</keyword>
<feature type="compositionally biased region" description="Basic and acidic residues" evidence="1">
    <location>
        <begin position="329"/>
        <end position="347"/>
    </location>
</feature>
<dbReference type="Pfam" id="PF13276">
    <property type="entry name" value="HTH_21"/>
    <property type="match status" value="1"/>
</dbReference>
<dbReference type="GO" id="GO:0003676">
    <property type="term" value="F:nucleic acid binding"/>
    <property type="evidence" value="ECO:0007669"/>
    <property type="project" value="InterPro"/>
</dbReference>
<dbReference type="PANTHER" id="PTHR47515:SF2">
    <property type="entry name" value="INTEGRASE CORE DOMAIN PROTEIN"/>
    <property type="match status" value="1"/>
</dbReference>
<dbReference type="Proteomes" id="UP000650081">
    <property type="component" value="Unassembled WGS sequence"/>
</dbReference>
<dbReference type="EMBL" id="JACSIT010000108">
    <property type="protein sequence ID" value="MBC6994898.1"/>
    <property type="molecule type" value="Genomic_DNA"/>
</dbReference>
<dbReference type="EMBL" id="JACSIT010000116">
    <property type="protein sequence ID" value="MBC6995045.1"/>
    <property type="molecule type" value="Genomic_DNA"/>
</dbReference>
<dbReference type="AlphaFoldDB" id="A0A923PMA2"/>
<dbReference type="InterPro" id="IPR036397">
    <property type="entry name" value="RNaseH_sf"/>
</dbReference>
<dbReference type="Gene3D" id="3.30.420.10">
    <property type="entry name" value="Ribonuclease H-like superfamily/Ribonuclease H"/>
    <property type="match status" value="1"/>
</dbReference>
<evidence type="ECO:0000313" key="3">
    <source>
        <dbReference type="EMBL" id="MBC6993211.1"/>
    </source>
</evidence>
<dbReference type="InterPro" id="IPR001584">
    <property type="entry name" value="Integrase_cat-core"/>
</dbReference>
<evidence type="ECO:0000313" key="7">
    <source>
        <dbReference type="Proteomes" id="UP000650081"/>
    </source>
</evidence>
<feature type="region of interest" description="Disordered" evidence="1">
    <location>
        <begin position="24"/>
        <end position="47"/>
    </location>
</feature>
<sequence>MPLKLALDAFAMTRHQYYHRPCSETEGHVRSGAPASTHTSYYDGEGQIHQRPNSEIVTKIKTIQEDDDLRCGYKRMTAQLQLEGYRINAKKVYRLMKDYDQLLERRRSERGPYVSQRCARPDRPLTLLEMDIKMFWVEEYRRHAFVLTIIDTFTRVALAYEVGYSMKWATVAKAWEEVIINHLQPADLLSKDIHVEVRSDNGPQFLATRLREFMADNHLGQVFTHPYTPQENGHVESFHSIISQALKYDRFATLEQLEQRLVLFYENYNNSRVNSATAMLPPQVFWQAYEAGLVTSRKGKREKLIFGLKIPRYLIKNELGLISSEAGDTHCKQETEGRSKPKAEAPKQQKMVPL</sequence>
<accession>A0A923PMA2</accession>
<dbReference type="EMBL" id="JACSIT010000058">
    <property type="protein sequence ID" value="MBC6993211.1"/>
    <property type="molecule type" value="Genomic_DNA"/>
</dbReference>
<evidence type="ECO:0000313" key="4">
    <source>
        <dbReference type="EMBL" id="MBC6994898.1"/>
    </source>
</evidence>
<dbReference type="PROSITE" id="PS50994">
    <property type="entry name" value="INTEGRASE"/>
    <property type="match status" value="1"/>
</dbReference>